<proteinExistence type="predicted"/>
<organism evidence="1 2">
    <name type="scientific">Bonamia ostreae</name>
    <dbReference type="NCBI Taxonomy" id="126728"/>
    <lineage>
        <taxon>Eukaryota</taxon>
        <taxon>Sar</taxon>
        <taxon>Rhizaria</taxon>
        <taxon>Endomyxa</taxon>
        <taxon>Ascetosporea</taxon>
        <taxon>Haplosporida</taxon>
        <taxon>Bonamia</taxon>
    </lineage>
</organism>
<sequence>MVEEAINFWESQKIIKRTIKKVIFSTPKKKQKIEKRLEKKFESLAKNIIEERDFFRLINVKEEQYFE</sequence>
<keyword evidence="2" id="KW-1185">Reference proteome</keyword>
<protein>
    <recommendedName>
        <fullName evidence="3">Ribosomal protein S3</fullName>
    </recommendedName>
</protein>
<reference evidence="1 2" key="1">
    <citation type="journal article" date="2024" name="BMC Biol.">
        <title>Comparative genomics of Ascetosporea gives new insight into the evolutionary basis for animal parasitism in Rhizaria.</title>
        <authorList>
            <person name="Hiltunen Thoren M."/>
            <person name="Onut-Brannstrom I."/>
            <person name="Alfjorden A."/>
            <person name="Peckova H."/>
            <person name="Swords F."/>
            <person name="Hooper C."/>
            <person name="Holzer A.S."/>
            <person name="Bass D."/>
            <person name="Burki F."/>
        </authorList>
    </citation>
    <scope>NUCLEOTIDE SEQUENCE [LARGE SCALE GENOMIC DNA]</scope>
    <source>
        <strain evidence="1">20-A016</strain>
    </source>
</reference>
<comment type="caution">
    <text evidence="1">The sequence shown here is derived from an EMBL/GenBank/DDBJ whole genome shotgun (WGS) entry which is preliminary data.</text>
</comment>
<evidence type="ECO:0000313" key="2">
    <source>
        <dbReference type="Proteomes" id="UP001439008"/>
    </source>
</evidence>
<evidence type="ECO:0008006" key="3">
    <source>
        <dbReference type="Google" id="ProtNLM"/>
    </source>
</evidence>
<dbReference type="Proteomes" id="UP001439008">
    <property type="component" value="Unassembled WGS sequence"/>
</dbReference>
<name>A0ABV2AQG9_9EUKA</name>
<gene>
    <name evidence="1" type="ORF">MHBO_003449</name>
</gene>
<accession>A0ABV2AQG9</accession>
<evidence type="ECO:0000313" key="1">
    <source>
        <dbReference type="EMBL" id="MES1921921.1"/>
    </source>
</evidence>
<dbReference type="EMBL" id="JBDODL010001941">
    <property type="protein sequence ID" value="MES1921921.1"/>
    <property type="molecule type" value="Genomic_DNA"/>
</dbReference>